<keyword evidence="3" id="KW-1185">Reference proteome</keyword>
<reference evidence="2 3" key="1">
    <citation type="submission" date="2014-09" db="EMBL/GenBank/DDBJ databases">
        <title>Vibrio maritimus JCM 19235. (C45) whole genome shotgun sequence.</title>
        <authorList>
            <person name="Sawabe T."/>
            <person name="Meirelles P."/>
            <person name="Nakanishi M."/>
            <person name="Sayaka M."/>
            <person name="Hattori M."/>
            <person name="Ohkuma M."/>
        </authorList>
    </citation>
    <scope>NUCLEOTIDE SEQUENCE [LARGE SCALE GENOMIC DNA]</scope>
    <source>
        <strain evidence="3">JCM19235</strain>
    </source>
</reference>
<name>A0A090RTR7_9VIBR</name>
<dbReference type="AlphaFoldDB" id="A0A090RTR7"/>
<gene>
    <name evidence="2" type="ORF">JCM19235_2109</name>
</gene>
<dbReference type="Pfam" id="PF00690">
    <property type="entry name" value="Cation_ATPase_N"/>
    <property type="match status" value="1"/>
</dbReference>
<accession>A0A090RTR7</accession>
<evidence type="ECO:0000313" key="2">
    <source>
        <dbReference type="EMBL" id="GAL18686.1"/>
    </source>
</evidence>
<evidence type="ECO:0000259" key="1">
    <source>
        <dbReference type="Pfam" id="PF00690"/>
    </source>
</evidence>
<feature type="domain" description="Cation-transporting P-type ATPase N-terminal" evidence="1">
    <location>
        <begin position="21"/>
        <end position="62"/>
    </location>
</feature>
<reference evidence="2 3" key="2">
    <citation type="submission" date="2014-09" db="EMBL/GenBank/DDBJ databases">
        <authorList>
            <consortium name="NBRP consortium"/>
            <person name="Sawabe T."/>
            <person name="Meirelles P."/>
            <person name="Nakanishi M."/>
            <person name="Sayaka M."/>
            <person name="Hattori M."/>
            <person name="Ohkuma M."/>
        </authorList>
    </citation>
    <scope>NUCLEOTIDE SEQUENCE [LARGE SCALE GENOMIC DNA]</scope>
    <source>
        <strain evidence="3">JCM19235</strain>
    </source>
</reference>
<dbReference type="InterPro" id="IPR004014">
    <property type="entry name" value="ATPase_P-typ_cation-transptr_N"/>
</dbReference>
<protein>
    <recommendedName>
        <fullName evidence="1">Cation-transporting P-type ATPase N-terminal domain-containing protein</fullName>
    </recommendedName>
</protein>
<dbReference type="STRING" id="990268.JCM19235_2109"/>
<dbReference type="InterPro" id="IPR023298">
    <property type="entry name" value="ATPase_P-typ_TM_dom_sf"/>
</dbReference>
<evidence type="ECO:0000313" key="3">
    <source>
        <dbReference type="Proteomes" id="UP000029228"/>
    </source>
</evidence>
<sequence>MDLFGSTDWLNIGDINVNNPWFNISTAGVINNLQTTKSSGLCSAEAASRLEHYGENALKEAPMKLCGYCI</sequence>
<dbReference type="Proteomes" id="UP000029228">
    <property type="component" value="Unassembled WGS sequence"/>
</dbReference>
<organism evidence="2 3">
    <name type="scientific">Vibrio maritimus</name>
    <dbReference type="NCBI Taxonomy" id="990268"/>
    <lineage>
        <taxon>Bacteria</taxon>
        <taxon>Pseudomonadati</taxon>
        <taxon>Pseudomonadota</taxon>
        <taxon>Gammaproteobacteria</taxon>
        <taxon>Vibrionales</taxon>
        <taxon>Vibrionaceae</taxon>
        <taxon>Vibrio</taxon>
    </lineage>
</organism>
<comment type="caution">
    <text evidence="2">The sequence shown here is derived from an EMBL/GenBank/DDBJ whole genome shotgun (WGS) entry which is preliminary data.</text>
</comment>
<dbReference type="SUPFAM" id="SSF81665">
    <property type="entry name" value="Calcium ATPase, transmembrane domain M"/>
    <property type="match status" value="1"/>
</dbReference>
<dbReference type="GO" id="GO:0022857">
    <property type="term" value="F:transmembrane transporter activity"/>
    <property type="evidence" value="ECO:0007669"/>
    <property type="project" value="UniProtKB-ARBA"/>
</dbReference>
<proteinExistence type="predicted"/>
<dbReference type="EMBL" id="BBMR01000003">
    <property type="protein sequence ID" value="GAL18686.1"/>
    <property type="molecule type" value="Genomic_DNA"/>
</dbReference>